<dbReference type="EMBL" id="NCKU01002125">
    <property type="protein sequence ID" value="RWS10358.1"/>
    <property type="molecule type" value="Genomic_DNA"/>
</dbReference>
<evidence type="ECO:0000256" key="6">
    <source>
        <dbReference type="ARBA" id="ARBA00023136"/>
    </source>
</evidence>
<evidence type="ECO:0000256" key="3">
    <source>
        <dbReference type="ARBA" id="ARBA00022692"/>
    </source>
</evidence>
<dbReference type="PANTHER" id="PTHR45695">
    <property type="entry name" value="LEUCOKININ RECEPTOR-RELATED"/>
    <property type="match status" value="1"/>
</dbReference>
<comment type="similarity">
    <text evidence="2 9">Belongs to the G-protein coupled receptor 1 family.</text>
</comment>
<evidence type="ECO:0000256" key="2">
    <source>
        <dbReference type="ARBA" id="ARBA00010663"/>
    </source>
</evidence>
<keyword evidence="7 9" id="KW-0675">Receptor</keyword>
<evidence type="ECO:0000313" key="12">
    <source>
        <dbReference type="EMBL" id="RWS10358.1"/>
    </source>
</evidence>
<evidence type="ECO:0000313" key="13">
    <source>
        <dbReference type="Proteomes" id="UP000285301"/>
    </source>
</evidence>
<keyword evidence="4 10" id="KW-1133">Transmembrane helix</keyword>
<feature type="transmembrane region" description="Helical" evidence="10">
    <location>
        <begin position="176"/>
        <end position="196"/>
    </location>
</feature>
<dbReference type="PANTHER" id="PTHR45695:SF9">
    <property type="entry name" value="LEUCOKININ RECEPTOR"/>
    <property type="match status" value="1"/>
</dbReference>
<dbReference type="PRINTS" id="PR00237">
    <property type="entry name" value="GPCRRHODOPSN"/>
</dbReference>
<dbReference type="AlphaFoldDB" id="A0A443R522"/>
<feature type="transmembrane region" description="Helical" evidence="10">
    <location>
        <begin position="224"/>
        <end position="243"/>
    </location>
</feature>
<evidence type="ECO:0000259" key="11">
    <source>
        <dbReference type="PROSITE" id="PS50262"/>
    </source>
</evidence>
<gene>
    <name evidence="12" type="ORF">B4U79_15293</name>
</gene>
<dbReference type="InterPro" id="IPR000276">
    <property type="entry name" value="GPCR_Rhodpsn"/>
</dbReference>
<dbReference type="InterPro" id="IPR017452">
    <property type="entry name" value="GPCR_Rhodpsn_7TM"/>
</dbReference>
<dbReference type="STRING" id="1965070.A0A443R522"/>
<protein>
    <submittedName>
        <fullName evidence="12">Putative G-protein coupled receptor 83-like protein</fullName>
    </submittedName>
</protein>
<sequence length="293" mass="33639">MAVSDLLAGLIIPAQWLFCSSFMLSSAGGVYPCAVCKATQKATYFLSTSTMVAIALHRYLAVFHPGAIHFNVKMSICITWILGLVVAITNTASAKVFEYFSPDHIITCRVILEFSKPFDSKIIRRYRVHLSWIAQFLIPLTITSALYAQIAFNVWRRSIVGEKSECRSRRLGKSKRKIILMLIVVLIVFILCWLPIHIQKLIDFIRQFYNKKKSDCHTNTTYAFIYWLSISSCCYNPIIYYIFNPKFRDGFRYLLNLRPQTSFRSIYRNTSSNTENVNEINTIAMHPATLPAL</sequence>
<dbReference type="OrthoDB" id="6503097at2759"/>
<dbReference type="Gene3D" id="1.20.1070.10">
    <property type="entry name" value="Rhodopsin 7-helix transmembrane proteins"/>
    <property type="match status" value="1"/>
</dbReference>
<dbReference type="GO" id="GO:0005886">
    <property type="term" value="C:plasma membrane"/>
    <property type="evidence" value="ECO:0007669"/>
    <property type="project" value="TreeGrafter"/>
</dbReference>
<feature type="transmembrane region" description="Helical" evidence="10">
    <location>
        <begin position="132"/>
        <end position="155"/>
    </location>
</feature>
<dbReference type="GO" id="GO:0004930">
    <property type="term" value="F:G protein-coupled receptor activity"/>
    <property type="evidence" value="ECO:0007669"/>
    <property type="project" value="UniProtKB-KW"/>
</dbReference>
<dbReference type="PROSITE" id="PS00237">
    <property type="entry name" value="G_PROTEIN_RECEP_F1_1"/>
    <property type="match status" value="1"/>
</dbReference>
<dbReference type="Pfam" id="PF00001">
    <property type="entry name" value="7tm_1"/>
    <property type="match status" value="1"/>
</dbReference>
<evidence type="ECO:0000256" key="4">
    <source>
        <dbReference type="ARBA" id="ARBA00022989"/>
    </source>
</evidence>
<keyword evidence="6 10" id="KW-0472">Membrane</keyword>
<keyword evidence="13" id="KW-1185">Reference proteome</keyword>
<evidence type="ECO:0000256" key="8">
    <source>
        <dbReference type="ARBA" id="ARBA00023224"/>
    </source>
</evidence>
<proteinExistence type="inferred from homology"/>
<dbReference type="SUPFAM" id="SSF81321">
    <property type="entry name" value="Family A G protein-coupled receptor-like"/>
    <property type="match status" value="1"/>
</dbReference>
<feature type="domain" description="G-protein coupled receptors family 1 profile" evidence="11">
    <location>
        <begin position="1"/>
        <end position="240"/>
    </location>
</feature>
<organism evidence="12 13">
    <name type="scientific">Dinothrombium tinctorium</name>
    <dbReference type="NCBI Taxonomy" id="1965070"/>
    <lineage>
        <taxon>Eukaryota</taxon>
        <taxon>Metazoa</taxon>
        <taxon>Ecdysozoa</taxon>
        <taxon>Arthropoda</taxon>
        <taxon>Chelicerata</taxon>
        <taxon>Arachnida</taxon>
        <taxon>Acari</taxon>
        <taxon>Acariformes</taxon>
        <taxon>Trombidiformes</taxon>
        <taxon>Prostigmata</taxon>
        <taxon>Anystina</taxon>
        <taxon>Parasitengona</taxon>
        <taxon>Trombidioidea</taxon>
        <taxon>Trombidiidae</taxon>
        <taxon>Dinothrombium</taxon>
    </lineage>
</organism>
<keyword evidence="5 9" id="KW-0297">G-protein coupled receptor</keyword>
<reference evidence="12 13" key="1">
    <citation type="journal article" date="2018" name="Gigascience">
        <title>Genomes of trombidid mites reveal novel predicted allergens and laterally-transferred genes associated with secondary metabolism.</title>
        <authorList>
            <person name="Dong X."/>
            <person name="Chaisiri K."/>
            <person name="Xia D."/>
            <person name="Armstrong S.D."/>
            <person name="Fang Y."/>
            <person name="Donnelly M.J."/>
            <person name="Kadowaki T."/>
            <person name="McGarry J.W."/>
            <person name="Darby A.C."/>
            <person name="Makepeace B.L."/>
        </authorList>
    </citation>
    <scope>NUCLEOTIDE SEQUENCE [LARGE SCALE GENOMIC DNA]</scope>
    <source>
        <strain evidence="12">UoL-WK</strain>
    </source>
</reference>
<keyword evidence="3 9" id="KW-0812">Transmembrane</keyword>
<comment type="caution">
    <text evidence="12">The sequence shown here is derived from an EMBL/GenBank/DDBJ whole genome shotgun (WGS) entry which is preliminary data.</text>
</comment>
<dbReference type="Proteomes" id="UP000285301">
    <property type="component" value="Unassembled WGS sequence"/>
</dbReference>
<accession>A0A443R522</accession>
<name>A0A443R522_9ACAR</name>
<evidence type="ECO:0000256" key="9">
    <source>
        <dbReference type="RuleBase" id="RU000688"/>
    </source>
</evidence>
<evidence type="ECO:0000256" key="5">
    <source>
        <dbReference type="ARBA" id="ARBA00023040"/>
    </source>
</evidence>
<evidence type="ECO:0000256" key="10">
    <source>
        <dbReference type="SAM" id="Phobius"/>
    </source>
</evidence>
<evidence type="ECO:0000256" key="7">
    <source>
        <dbReference type="ARBA" id="ARBA00023170"/>
    </source>
</evidence>
<comment type="subcellular location">
    <subcellularLocation>
        <location evidence="1">Membrane</location>
        <topology evidence="1">Multi-pass membrane protein</topology>
    </subcellularLocation>
</comment>
<dbReference type="PROSITE" id="PS50262">
    <property type="entry name" value="G_PROTEIN_RECEP_F1_2"/>
    <property type="match status" value="1"/>
</dbReference>
<feature type="transmembrane region" description="Helical" evidence="10">
    <location>
        <begin position="42"/>
        <end position="60"/>
    </location>
</feature>
<feature type="transmembrane region" description="Helical" evidence="10">
    <location>
        <begin position="72"/>
        <end position="92"/>
    </location>
</feature>
<evidence type="ECO:0000256" key="1">
    <source>
        <dbReference type="ARBA" id="ARBA00004141"/>
    </source>
</evidence>
<keyword evidence="8 9" id="KW-0807">Transducer</keyword>